<dbReference type="Gene3D" id="1.10.150.240">
    <property type="entry name" value="Putative phosphatase, domain 2"/>
    <property type="match status" value="1"/>
</dbReference>
<dbReference type="SFLD" id="SFLDS00003">
    <property type="entry name" value="Haloacid_Dehalogenase"/>
    <property type="match status" value="1"/>
</dbReference>
<dbReference type="PANTHER" id="PTHR18901">
    <property type="entry name" value="2-DEOXYGLUCOSE-6-PHOSPHATE PHOSPHATASE 2"/>
    <property type="match status" value="1"/>
</dbReference>
<dbReference type="SUPFAM" id="SSF56784">
    <property type="entry name" value="HAD-like"/>
    <property type="match status" value="1"/>
</dbReference>
<sequence>MTTNTAAPGAGPLEAVLFDMDGTLFDSEPLWDVSLAGLAEMLGGTLSSETRRRVVGGNLRDTARIIQGDLGVEADVEESAAWLLERTRQMFALGVPWRPTAEAVVESVRRSGIPTALVTSSHRTLVDEVLTQLDPGMFDTVVCGDEVTCPKPHPEAYLTATGRLGVDPRNCVALEDSPPGIAAALGAGCLVVAVPEDGEALADGHGAVVVPLETVTVDRLISFLAARTG</sequence>
<keyword evidence="2" id="KW-1185">Reference proteome</keyword>
<dbReference type="Proteomes" id="UP001500630">
    <property type="component" value="Unassembled WGS sequence"/>
</dbReference>
<dbReference type="CDD" id="cd07505">
    <property type="entry name" value="HAD_BPGM-like"/>
    <property type="match status" value="1"/>
</dbReference>
<dbReference type="InterPro" id="IPR023214">
    <property type="entry name" value="HAD_sf"/>
</dbReference>
<dbReference type="SFLD" id="SFLDG01129">
    <property type="entry name" value="C1.5:_HAD__Beta-PGM__Phosphata"/>
    <property type="match status" value="1"/>
</dbReference>
<dbReference type="PRINTS" id="PR00413">
    <property type="entry name" value="HADHALOGNASE"/>
</dbReference>
<accession>A0ABP6YQB6</accession>
<dbReference type="EMBL" id="BAABDQ010000023">
    <property type="protein sequence ID" value="GAA3587572.1"/>
    <property type="molecule type" value="Genomic_DNA"/>
</dbReference>
<dbReference type="InterPro" id="IPR023198">
    <property type="entry name" value="PGP-like_dom2"/>
</dbReference>
<reference evidence="2" key="1">
    <citation type="journal article" date="2019" name="Int. J. Syst. Evol. Microbiol.">
        <title>The Global Catalogue of Microorganisms (GCM) 10K type strain sequencing project: providing services to taxonomists for standard genome sequencing and annotation.</title>
        <authorList>
            <consortium name="The Broad Institute Genomics Platform"/>
            <consortium name="The Broad Institute Genome Sequencing Center for Infectious Disease"/>
            <person name="Wu L."/>
            <person name="Ma J."/>
        </authorList>
    </citation>
    <scope>NUCLEOTIDE SEQUENCE [LARGE SCALE GENOMIC DNA]</scope>
    <source>
        <strain evidence="2">JCM 17326</strain>
    </source>
</reference>
<dbReference type="InterPro" id="IPR006439">
    <property type="entry name" value="HAD-SF_hydro_IA"/>
</dbReference>
<dbReference type="RefSeq" id="WP_345570635.1">
    <property type="nucleotide sequence ID" value="NZ_BAABDQ010000023.1"/>
</dbReference>
<dbReference type="NCBIfam" id="TIGR01509">
    <property type="entry name" value="HAD-SF-IA-v3"/>
    <property type="match status" value="1"/>
</dbReference>
<dbReference type="PANTHER" id="PTHR18901:SF38">
    <property type="entry name" value="PSEUDOURIDINE-5'-PHOSPHATASE"/>
    <property type="match status" value="1"/>
</dbReference>
<gene>
    <name evidence="1" type="ORF">GCM10022419_082300</name>
</gene>
<name>A0ABP6YQB6_9ACTN</name>
<proteinExistence type="predicted"/>
<dbReference type="InterPro" id="IPR036412">
    <property type="entry name" value="HAD-like_sf"/>
</dbReference>
<evidence type="ECO:0000313" key="2">
    <source>
        <dbReference type="Proteomes" id="UP001500630"/>
    </source>
</evidence>
<protein>
    <submittedName>
        <fullName evidence="1">HAD family phosphatase</fullName>
    </submittedName>
</protein>
<organism evidence="1 2">
    <name type="scientific">Nonomuraea rosea</name>
    <dbReference type="NCBI Taxonomy" id="638574"/>
    <lineage>
        <taxon>Bacteria</taxon>
        <taxon>Bacillati</taxon>
        <taxon>Actinomycetota</taxon>
        <taxon>Actinomycetes</taxon>
        <taxon>Streptosporangiales</taxon>
        <taxon>Streptosporangiaceae</taxon>
        <taxon>Nonomuraea</taxon>
    </lineage>
</organism>
<dbReference type="Gene3D" id="3.40.50.1000">
    <property type="entry name" value="HAD superfamily/HAD-like"/>
    <property type="match status" value="1"/>
</dbReference>
<evidence type="ECO:0000313" key="1">
    <source>
        <dbReference type="EMBL" id="GAA3587572.1"/>
    </source>
</evidence>
<comment type="caution">
    <text evidence="1">The sequence shown here is derived from an EMBL/GenBank/DDBJ whole genome shotgun (WGS) entry which is preliminary data.</text>
</comment>
<dbReference type="Pfam" id="PF00702">
    <property type="entry name" value="Hydrolase"/>
    <property type="match status" value="1"/>
</dbReference>